<keyword evidence="1" id="KW-0805">Transcription regulation</keyword>
<dbReference type="PANTHER" id="PTHR30437">
    <property type="entry name" value="TRANSCRIPTION ELONGATION FACTOR GREA"/>
    <property type="match status" value="1"/>
</dbReference>
<dbReference type="GO" id="GO:0032784">
    <property type="term" value="P:regulation of DNA-templated transcription elongation"/>
    <property type="evidence" value="ECO:0007669"/>
    <property type="project" value="InterPro"/>
</dbReference>
<dbReference type="Pfam" id="PF03449">
    <property type="entry name" value="GreA_GreB_N"/>
    <property type="match status" value="1"/>
</dbReference>
<evidence type="ECO:0000256" key="1">
    <source>
        <dbReference type="ARBA" id="ARBA00023015"/>
    </source>
</evidence>
<dbReference type="Gene3D" id="1.10.287.180">
    <property type="entry name" value="Transcription elongation factor, GreA/GreB, N-terminal domain"/>
    <property type="match status" value="1"/>
</dbReference>
<accession>X1LKI2</accession>
<feature type="non-terminal residue" evidence="5">
    <location>
        <position position="1"/>
    </location>
</feature>
<dbReference type="AlphaFoldDB" id="X1LKI2"/>
<dbReference type="InterPro" id="IPR036805">
    <property type="entry name" value="Tscrpt_elong_fac_GreA/B_N_sf"/>
</dbReference>
<keyword evidence="3" id="KW-0804">Transcription</keyword>
<dbReference type="FunFam" id="1.10.287.180:FF:000001">
    <property type="entry name" value="Transcription elongation factor GreA"/>
    <property type="match status" value="1"/>
</dbReference>
<dbReference type="GO" id="GO:0006354">
    <property type="term" value="P:DNA-templated transcription elongation"/>
    <property type="evidence" value="ECO:0007669"/>
    <property type="project" value="TreeGrafter"/>
</dbReference>
<evidence type="ECO:0000256" key="2">
    <source>
        <dbReference type="ARBA" id="ARBA00023125"/>
    </source>
</evidence>
<dbReference type="InterPro" id="IPR023459">
    <property type="entry name" value="Tscrpt_elong_fac_GreA/B_fam"/>
</dbReference>
<evidence type="ECO:0000256" key="3">
    <source>
        <dbReference type="ARBA" id="ARBA00023163"/>
    </source>
</evidence>
<comment type="caution">
    <text evidence="5">The sequence shown here is derived from an EMBL/GenBank/DDBJ whole genome shotgun (WGS) entry which is preliminary data.</text>
</comment>
<gene>
    <name evidence="5" type="ORF">S06H3_16749</name>
</gene>
<dbReference type="EMBL" id="BARV01008313">
    <property type="protein sequence ID" value="GAI02895.1"/>
    <property type="molecule type" value="Genomic_DNA"/>
</dbReference>
<proteinExistence type="predicted"/>
<sequence>HNSPSRLIITPLMEDTAKQDATLLEVANSFLGNLPPEQKEKAQAEIYNLVRWLGVSRKASSITPPDIADYTERITPSVAEPIRPFLNYIHRKGFTKVKLASHVRAKRTASKTATAIQQIPKMQSALSREGHAKMEAELTTLKSARSEVLKEIRQAAADKDFSENAPLQAAREYKSHLEGRIKELEMILNSATVISATQDTLQIKIGNTVKNPLWVASLYSQ</sequence>
<name>X1LKI2_9ZZZZ</name>
<dbReference type="GO" id="GO:0070063">
    <property type="term" value="F:RNA polymerase binding"/>
    <property type="evidence" value="ECO:0007669"/>
    <property type="project" value="InterPro"/>
</dbReference>
<keyword evidence="2" id="KW-0238">DNA-binding</keyword>
<reference evidence="5" key="1">
    <citation type="journal article" date="2014" name="Front. Microbiol.">
        <title>High frequency of phylogenetically diverse reductive dehalogenase-homologous genes in deep subseafloor sedimentary metagenomes.</title>
        <authorList>
            <person name="Kawai M."/>
            <person name="Futagami T."/>
            <person name="Toyoda A."/>
            <person name="Takaki Y."/>
            <person name="Nishi S."/>
            <person name="Hori S."/>
            <person name="Arai W."/>
            <person name="Tsubouchi T."/>
            <person name="Morono Y."/>
            <person name="Uchiyama I."/>
            <person name="Ito T."/>
            <person name="Fujiyama A."/>
            <person name="Inagaki F."/>
            <person name="Takami H."/>
        </authorList>
    </citation>
    <scope>NUCLEOTIDE SEQUENCE</scope>
    <source>
        <strain evidence="5">Expedition CK06-06</strain>
    </source>
</reference>
<dbReference type="GO" id="GO:0003677">
    <property type="term" value="F:DNA binding"/>
    <property type="evidence" value="ECO:0007669"/>
    <property type="project" value="UniProtKB-KW"/>
</dbReference>
<organism evidence="5">
    <name type="scientific">marine sediment metagenome</name>
    <dbReference type="NCBI Taxonomy" id="412755"/>
    <lineage>
        <taxon>unclassified sequences</taxon>
        <taxon>metagenomes</taxon>
        <taxon>ecological metagenomes</taxon>
    </lineage>
</organism>
<dbReference type="InterPro" id="IPR022691">
    <property type="entry name" value="Tscrpt_elong_fac_GreA/B_N"/>
</dbReference>
<protein>
    <recommendedName>
        <fullName evidence="4">Transcription elongation factor GreA/GreB N-terminal domain-containing protein</fullName>
    </recommendedName>
</protein>
<dbReference type="PANTHER" id="PTHR30437:SF4">
    <property type="entry name" value="TRANSCRIPTION ELONGATION FACTOR GREA"/>
    <property type="match status" value="1"/>
</dbReference>
<dbReference type="SUPFAM" id="SSF46557">
    <property type="entry name" value="GreA transcript cleavage protein, N-terminal domain"/>
    <property type="match status" value="1"/>
</dbReference>
<feature type="domain" description="Transcription elongation factor GreA/GreB N-terminal" evidence="4">
    <location>
        <begin position="126"/>
        <end position="193"/>
    </location>
</feature>
<evidence type="ECO:0000259" key="4">
    <source>
        <dbReference type="Pfam" id="PF03449"/>
    </source>
</evidence>
<evidence type="ECO:0000313" key="5">
    <source>
        <dbReference type="EMBL" id="GAI02895.1"/>
    </source>
</evidence>